<gene>
    <name evidence="1" type="ORF">KJB30_16845</name>
</gene>
<proteinExistence type="predicted"/>
<evidence type="ECO:0000313" key="1">
    <source>
        <dbReference type="EMBL" id="MBT1073458.1"/>
    </source>
</evidence>
<sequence>MHLIQLLLPLCDNEGHPFPQSMYLQVRDELAEHFGGITTYLRSPAEGLWKEGKCCAVRDEIVIYEVMAKELNHDWWKEFRERLESLFRQESLIVRASQIELL</sequence>
<keyword evidence="2" id="KW-1185">Reference proteome</keyword>
<comment type="caution">
    <text evidence="1">The sequence shown here is derived from an EMBL/GenBank/DDBJ whole genome shotgun (WGS) entry which is preliminary data.</text>
</comment>
<organism evidence="1 2">
    <name type="scientific">Pelotalea chapellei</name>
    <dbReference type="NCBI Taxonomy" id="44671"/>
    <lineage>
        <taxon>Bacteria</taxon>
        <taxon>Pseudomonadati</taxon>
        <taxon>Thermodesulfobacteriota</taxon>
        <taxon>Desulfuromonadia</taxon>
        <taxon>Geobacterales</taxon>
        <taxon>Geobacteraceae</taxon>
        <taxon>Pelotalea</taxon>
    </lineage>
</organism>
<dbReference type="RefSeq" id="WP_214301522.1">
    <property type="nucleotide sequence ID" value="NZ_JAHDYS010000022.1"/>
</dbReference>
<evidence type="ECO:0008006" key="3">
    <source>
        <dbReference type="Google" id="ProtNLM"/>
    </source>
</evidence>
<evidence type="ECO:0000313" key="2">
    <source>
        <dbReference type="Proteomes" id="UP000784128"/>
    </source>
</evidence>
<reference evidence="1 2" key="1">
    <citation type="submission" date="2021-05" db="EMBL/GenBank/DDBJ databases">
        <title>The draft genome of Geobacter chapellei DSM 13688.</title>
        <authorList>
            <person name="Xu Z."/>
            <person name="Masuda Y."/>
            <person name="Itoh H."/>
            <person name="Senoo K."/>
        </authorList>
    </citation>
    <scope>NUCLEOTIDE SEQUENCE [LARGE SCALE GENOMIC DNA]</scope>
    <source>
        <strain evidence="1 2">DSM 13688</strain>
    </source>
</reference>
<name>A0ABS5UCL3_9BACT</name>
<protein>
    <recommendedName>
        <fullName evidence="3">DUF4286 family protein</fullName>
    </recommendedName>
</protein>
<dbReference type="Proteomes" id="UP000784128">
    <property type="component" value="Unassembled WGS sequence"/>
</dbReference>
<accession>A0ABS5UCL3</accession>
<dbReference type="EMBL" id="JAHDYS010000022">
    <property type="protein sequence ID" value="MBT1073458.1"/>
    <property type="molecule type" value="Genomic_DNA"/>
</dbReference>